<name>A0AAV6LP42_9ERIC</name>
<keyword evidence="3" id="KW-1185">Reference proteome</keyword>
<evidence type="ECO:0000313" key="3">
    <source>
        <dbReference type="Proteomes" id="UP000823749"/>
    </source>
</evidence>
<feature type="compositionally biased region" description="Low complexity" evidence="1">
    <location>
        <begin position="70"/>
        <end position="81"/>
    </location>
</feature>
<dbReference type="EMBL" id="JACTNZ010000001">
    <property type="protein sequence ID" value="KAG5565856.1"/>
    <property type="molecule type" value="Genomic_DNA"/>
</dbReference>
<dbReference type="AlphaFoldDB" id="A0AAV6LP42"/>
<sequence length="99" mass="11018">MAEKQTAPKMEETSGGKVTPELVMLAMGFIRQTLYRVENEPKYEIHSRSCLTKMSDPFKLTPAEIAEFFAESEGSESQAQENKALAPDSSKESLEKSSK</sequence>
<feature type="compositionally biased region" description="Basic and acidic residues" evidence="1">
    <location>
        <begin position="89"/>
        <end position="99"/>
    </location>
</feature>
<feature type="region of interest" description="Disordered" evidence="1">
    <location>
        <begin position="70"/>
        <end position="99"/>
    </location>
</feature>
<accession>A0AAV6LP42</accession>
<comment type="caution">
    <text evidence="2">The sequence shown here is derived from an EMBL/GenBank/DDBJ whole genome shotgun (WGS) entry which is preliminary data.</text>
</comment>
<gene>
    <name evidence="2" type="ORF">RHGRI_001684</name>
</gene>
<evidence type="ECO:0000313" key="2">
    <source>
        <dbReference type="EMBL" id="KAG5565856.1"/>
    </source>
</evidence>
<organism evidence="2 3">
    <name type="scientific">Rhododendron griersonianum</name>
    <dbReference type="NCBI Taxonomy" id="479676"/>
    <lineage>
        <taxon>Eukaryota</taxon>
        <taxon>Viridiplantae</taxon>
        <taxon>Streptophyta</taxon>
        <taxon>Embryophyta</taxon>
        <taxon>Tracheophyta</taxon>
        <taxon>Spermatophyta</taxon>
        <taxon>Magnoliopsida</taxon>
        <taxon>eudicotyledons</taxon>
        <taxon>Gunneridae</taxon>
        <taxon>Pentapetalae</taxon>
        <taxon>asterids</taxon>
        <taxon>Ericales</taxon>
        <taxon>Ericaceae</taxon>
        <taxon>Ericoideae</taxon>
        <taxon>Rhodoreae</taxon>
        <taxon>Rhododendron</taxon>
    </lineage>
</organism>
<evidence type="ECO:0000256" key="1">
    <source>
        <dbReference type="SAM" id="MobiDB-lite"/>
    </source>
</evidence>
<reference evidence="2" key="1">
    <citation type="submission" date="2020-08" db="EMBL/GenBank/DDBJ databases">
        <title>Plant Genome Project.</title>
        <authorList>
            <person name="Zhang R.-G."/>
        </authorList>
    </citation>
    <scope>NUCLEOTIDE SEQUENCE</scope>
    <source>
        <strain evidence="2">WSP0</strain>
        <tissue evidence="2">Leaf</tissue>
    </source>
</reference>
<dbReference type="Proteomes" id="UP000823749">
    <property type="component" value="Chromosome 1"/>
</dbReference>
<protein>
    <submittedName>
        <fullName evidence="2">Uncharacterized protein</fullName>
    </submittedName>
</protein>
<proteinExistence type="predicted"/>